<accession>A0ABW1A0C3</accession>
<dbReference type="InterPro" id="IPR050237">
    <property type="entry name" value="ATP-dep_AMP-bd_enzyme"/>
</dbReference>
<dbReference type="InterPro" id="IPR042099">
    <property type="entry name" value="ANL_N_sf"/>
</dbReference>
<proteinExistence type="predicted"/>
<organism evidence="3 4">
    <name type="scientific">Actinomadura rugatobispora</name>
    <dbReference type="NCBI Taxonomy" id="1994"/>
    <lineage>
        <taxon>Bacteria</taxon>
        <taxon>Bacillati</taxon>
        <taxon>Actinomycetota</taxon>
        <taxon>Actinomycetes</taxon>
        <taxon>Streptosporangiales</taxon>
        <taxon>Thermomonosporaceae</taxon>
        <taxon>Actinomadura</taxon>
    </lineage>
</organism>
<dbReference type="PROSITE" id="PS00455">
    <property type="entry name" value="AMP_BINDING"/>
    <property type="match status" value="1"/>
</dbReference>
<evidence type="ECO:0000259" key="2">
    <source>
        <dbReference type="Pfam" id="PF13193"/>
    </source>
</evidence>
<dbReference type="Pfam" id="PF13193">
    <property type="entry name" value="AMP-binding_C"/>
    <property type="match status" value="1"/>
</dbReference>
<feature type="domain" description="AMP-binding enzyme C-terminal" evidence="2">
    <location>
        <begin position="411"/>
        <end position="483"/>
    </location>
</feature>
<dbReference type="Proteomes" id="UP001596074">
    <property type="component" value="Unassembled WGS sequence"/>
</dbReference>
<evidence type="ECO:0000313" key="3">
    <source>
        <dbReference type="EMBL" id="MFC5746585.1"/>
    </source>
</evidence>
<evidence type="ECO:0000313" key="4">
    <source>
        <dbReference type="Proteomes" id="UP001596074"/>
    </source>
</evidence>
<comment type="caution">
    <text evidence="3">The sequence shown here is derived from an EMBL/GenBank/DDBJ whole genome shotgun (WGS) entry which is preliminary data.</text>
</comment>
<dbReference type="InterPro" id="IPR045851">
    <property type="entry name" value="AMP-bd_C_sf"/>
</dbReference>
<dbReference type="InterPro" id="IPR020845">
    <property type="entry name" value="AMP-binding_CS"/>
</dbReference>
<dbReference type="PANTHER" id="PTHR43767:SF1">
    <property type="entry name" value="NONRIBOSOMAL PEPTIDE SYNTHASE PES1 (EUROFUNG)-RELATED"/>
    <property type="match status" value="1"/>
</dbReference>
<feature type="domain" description="AMP-dependent synthetase/ligase" evidence="1">
    <location>
        <begin position="2"/>
        <end position="361"/>
    </location>
</feature>
<dbReference type="SUPFAM" id="SSF56801">
    <property type="entry name" value="Acetyl-CoA synthetase-like"/>
    <property type="match status" value="1"/>
</dbReference>
<dbReference type="PANTHER" id="PTHR43767">
    <property type="entry name" value="LONG-CHAIN-FATTY-ACID--COA LIGASE"/>
    <property type="match status" value="1"/>
</dbReference>
<name>A0ABW1A0C3_9ACTN</name>
<dbReference type="Gene3D" id="3.30.300.30">
    <property type="match status" value="1"/>
</dbReference>
<reference evidence="4" key="1">
    <citation type="journal article" date="2019" name="Int. J. Syst. Evol. Microbiol.">
        <title>The Global Catalogue of Microorganisms (GCM) 10K type strain sequencing project: providing services to taxonomists for standard genome sequencing and annotation.</title>
        <authorList>
            <consortium name="The Broad Institute Genomics Platform"/>
            <consortium name="The Broad Institute Genome Sequencing Center for Infectious Disease"/>
            <person name="Wu L."/>
            <person name="Ma J."/>
        </authorList>
    </citation>
    <scope>NUCLEOTIDE SEQUENCE [LARGE SCALE GENOMIC DNA]</scope>
    <source>
        <strain evidence="4">KCTC 42087</strain>
    </source>
</reference>
<evidence type="ECO:0000259" key="1">
    <source>
        <dbReference type="Pfam" id="PF00501"/>
    </source>
</evidence>
<dbReference type="EMBL" id="JBHSON010000015">
    <property type="protein sequence ID" value="MFC5746585.1"/>
    <property type="molecule type" value="Genomic_DNA"/>
</dbReference>
<dbReference type="InterPro" id="IPR025110">
    <property type="entry name" value="AMP-bd_C"/>
</dbReference>
<keyword evidence="4" id="KW-1185">Reference proteome</keyword>
<protein>
    <submittedName>
        <fullName evidence="3">AMP-binding protein</fullName>
    </submittedName>
</protein>
<sequence length="501" mass="55296">METPDRVFLQTTDGATVTYREQHEAALAVAGALREAGIKAADRVVSLQDLHPVAFANWLGIAHLRAWDVPVHTGASGDALGYAIRNVEAETVVADSVFLPKLAEIAHELPQLRLVLVTDDGPIPDLPFEVVRQSELAGAKPLEAADPPKPWDVATVVHSSGTTGPAKAIIVPWGSFSVQAVRMWPMEDLTEDDVFYTYAPTYYTASKCFPEMMAMLGARCVLQPRLRVETFWNDVRKYGITTSIVYREQAEFLLRQPETPQDGRTSLRNVMMIPVSPLHREFRDRFGVRVCTGYGLSEVGNITTSSGWNTDNWASVGKVTAGAPGWRYRVVDAFDYEVAPGEVGELVVRADEPWSVSLGYYNMPEKTAAAWRNGWFHTGDAVREEPDGAIHWVDRFSDLLHRGGAPIASYEIERYLNAHPEVSECAAVSDDTGPSGEDIRVFVVRTPDAKISIEDLRAFAASSMPGELVPEHLEFIDALPRTQASNRIQKAALRARPARRA</sequence>
<dbReference type="Pfam" id="PF00501">
    <property type="entry name" value="AMP-binding"/>
    <property type="match status" value="1"/>
</dbReference>
<gene>
    <name evidence="3" type="ORF">ACFPZN_13255</name>
</gene>
<dbReference type="InterPro" id="IPR000873">
    <property type="entry name" value="AMP-dep_synth/lig_dom"/>
</dbReference>
<dbReference type="Gene3D" id="3.40.50.12780">
    <property type="entry name" value="N-terminal domain of ligase-like"/>
    <property type="match status" value="1"/>
</dbReference>